<dbReference type="AlphaFoldDB" id="X0S2N7"/>
<proteinExistence type="predicted"/>
<feature type="domain" description="RNA polymerase sigma factor 70 region 4 type 2" evidence="2">
    <location>
        <begin position="40"/>
        <end position="90"/>
    </location>
</feature>
<dbReference type="SUPFAM" id="SSF88659">
    <property type="entry name" value="Sigma3 and sigma4 domains of RNA polymerase sigma factors"/>
    <property type="match status" value="1"/>
</dbReference>
<dbReference type="Pfam" id="PF08281">
    <property type="entry name" value="Sigma70_r4_2"/>
    <property type="match status" value="1"/>
</dbReference>
<dbReference type="GO" id="GO:0003677">
    <property type="term" value="F:DNA binding"/>
    <property type="evidence" value="ECO:0007669"/>
    <property type="project" value="InterPro"/>
</dbReference>
<dbReference type="InterPro" id="IPR013324">
    <property type="entry name" value="RNA_pol_sigma_r3/r4-like"/>
</dbReference>
<accession>X0S2N7</accession>
<dbReference type="InterPro" id="IPR013249">
    <property type="entry name" value="RNA_pol_sigma70_r4_t2"/>
</dbReference>
<dbReference type="EMBL" id="BARS01005564">
    <property type="protein sequence ID" value="GAF75353.1"/>
    <property type="molecule type" value="Genomic_DNA"/>
</dbReference>
<evidence type="ECO:0000313" key="3">
    <source>
        <dbReference type="EMBL" id="GAF75353.1"/>
    </source>
</evidence>
<evidence type="ECO:0000259" key="2">
    <source>
        <dbReference type="Pfam" id="PF08281"/>
    </source>
</evidence>
<dbReference type="Gene3D" id="1.10.10.10">
    <property type="entry name" value="Winged helix-like DNA-binding domain superfamily/Winged helix DNA-binding domain"/>
    <property type="match status" value="1"/>
</dbReference>
<organism evidence="3">
    <name type="scientific">marine sediment metagenome</name>
    <dbReference type="NCBI Taxonomy" id="412755"/>
    <lineage>
        <taxon>unclassified sequences</taxon>
        <taxon>metagenomes</taxon>
        <taxon>ecological metagenomes</taxon>
    </lineage>
</organism>
<feature type="non-terminal residue" evidence="3">
    <location>
        <position position="1"/>
    </location>
</feature>
<gene>
    <name evidence="3" type="ORF">S01H1_10922</name>
</gene>
<dbReference type="InterPro" id="IPR036388">
    <property type="entry name" value="WH-like_DNA-bd_sf"/>
</dbReference>
<reference evidence="3" key="1">
    <citation type="journal article" date="2014" name="Front. Microbiol.">
        <title>High frequency of phylogenetically diverse reductive dehalogenase-homologous genes in deep subseafloor sedimentary metagenomes.</title>
        <authorList>
            <person name="Kawai M."/>
            <person name="Futagami T."/>
            <person name="Toyoda A."/>
            <person name="Takaki Y."/>
            <person name="Nishi S."/>
            <person name="Hori S."/>
            <person name="Arai W."/>
            <person name="Tsubouchi T."/>
            <person name="Morono Y."/>
            <person name="Uchiyama I."/>
            <person name="Ito T."/>
            <person name="Fujiyama A."/>
            <person name="Inagaki F."/>
            <person name="Takami H."/>
        </authorList>
    </citation>
    <scope>NUCLEOTIDE SEQUENCE</scope>
    <source>
        <strain evidence="3">Expedition CK06-06</strain>
    </source>
</reference>
<dbReference type="GO" id="GO:0006352">
    <property type="term" value="P:DNA-templated transcription initiation"/>
    <property type="evidence" value="ECO:0007669"/>
    <property type="project" value="InterPro"/>
</dbReference>
<protein>
    <recommendedName>
        <fullName evidence="2">RNA polymerase sigma factor 70 region 4 type 2 domain-containing protein</fullName>
    </recommendedName>
</protein>
<sequence>AFDWRRGQKQVPLRLDQVHEPASNDNSPLSKLIRTEELEETLNAIGRVSGPCREAFVMRYIQQQSTDDIAEQLGKTPHQVRALCYKVLSHLRDVLGSDQSSSSGKEQYDVEN</sequence>
<comment type="caution">
    <text evidence="3">The sequence shown here is derived from an EMBL/GenBank/DDBJ whole genome shotgun (WGS) entry which is preliminary data.</text>
</comment>
<name>X0S2N7_9ZZZZ</name>
<evidence type="ECO:0000256" key="1">
    <source>
        <dbReference type="SAM" id="MobiDB-lite"/>
    </source>
</evidence>
<feature type="region of interest" description="Disordered" evidence="1">
    <location>
        <begin position="1"/>
        <end position="31"/>
    </location>
</feature>
<dbReference type="GO" id="GO:0016987">
    <property type="term" value="F:sigma factor activity"/>
    <property type="evidence" value="ECO:0007669"/>
    <property type="project" value="InterPro"/>
</dbReference>